<accession>A0A0N7MSR3</accession>
<organism evidence="4 5">
    <name type="scientific">Candidatus Kryptonium thompsonii</name>
    <dbReference type="NCBI Taxonomy" id="1633631"/>
    <lineage>
        <taxon>Bacteria</taxon>
        <taxon>Pseudomonadati</taxon>
        <taxon>Candidatus Kryptoniota</taxon>
        <taxon>Candidatus Kryptonium</taxon>
    </lineage>
</organism>
<dbReference type="Proteomes" id="UP000182011">
    <property type="component" value="Unassembled WGS sequence"/>
</dbReference>
<accession>A0A0P1LN36</accession>
<dbReference type="STRING" id="1633631.GCA_001442925_01907"/>
<evidence type="ECO:0000256" key="1">
    <source>
        <dbReference type="SAM" id="MobiDB-lite"/>
    </source>
</evidence>
<keyword evidence="6" id="KW-1185">Reference proteome</keyword>
<feature type="compositionally biased region" description="Basic and acidic residues" evidence="1">
    <location>
        <begin position="67"/>
        <end position="82"/>
    </location>
</feature>
<gene>
    <name evidence="4" type="ORF">JGI4_01912</name>
    <name evidence="3" type="ORF">JGI8_00677</name>
</gene>
<dbReference type="InterPro" id="IPR013429">
    <property type="entry name" value="Regulatory_FmdB_Zinc_ribbon"/>
</dbReference>
<feature type="domain" description="Putative regulatory protein FmdB zinc ribbon" evidence="2">
    <location>
        <begin position="1"/>
        <end position="41"/>
    </location>
</feature>
<feature type="region of interest" description="Disordered" evidence="1">
    <location>
        <begin position="58"/>
        <end position="82"/>
    </location>
</feature>
<sequence>MPIYEYQCDSCGYIFEEFQGINDQTVIICPKCGGSAKRKISAGVGLIFKGSGFYITDYKRGNSSSKSKSESESGGSKSEKSD</sequence>
<evidence type="ECO:0000313" key="6">
    <source>
        <dbReference type="Proteomes" id="UP000182200"/>
    </source>
</evidence>
<dbReference type="PANTHER" id="PTHR34404">
    <property type="entry name" value="REGULATORY PROTEIN, FMDB FAMILY"/>
    <property type="match status" value="1"/>
</dbReference>
<name>A0A0P1LN36_9BACT</name>
<dbReference type="SMART" id="SM00834">
    <property type="entry name" value="CxxC_CXXC_SSSS"/>
    <property type="match status" value="1"/>
</dbReference>
<protein>
    <submittedName>
        <fullName evidence="3 4">Regulatory protein, FmdB family</fullName>
    </submittedName>
</protein>
<accession>A0A0P1M7J7</accession>
<dbReference type="PANTHER" id="PTHR34404:SF2">
    <property type="entry name" value="CONSERVED SERINE RICH PROTEIN"/>
    <property type="match status" value="1"/>
</dbReference>
<dbReference type="EMBL" id="CZVI01000006">
    <property type="protein sequence ID" value="CUS83175.1"/>
    <property type="molecule type" value="Genomic_DNA"/>
</dbReference>
<accession>A0A0P1LR45</accession>
<reference evidence="4" key="1">
    <citation type="submission" date="2015-11" db="EMBL/GenBank/DDBJ databases">
        <authorList>
            <person name="Zhang Y."/>
            <person name="Guo Z."/>
        </authorList>
    </citation>
    <scope>NUCLEOTIDE SEQUENCE [LARGE SCALE GENOMIC DNA]</scope>
    <source>
        <strain evidence="4">JGI-4</strain>
    </source>
</reference>
<dbReference type="SUPFAM" id="SSF57802">
    <property type="entry name" value="Rubredoxin-like"/>
    <property type="match status" value="1"/>
</dbReference>
<dbReference type="RefSeq" id="WP_047134805.1">
    <property type="nucleotide sequence ID" value="NZ_CZVI01000006.1"/>
</dbReference>
<dbReference type="Pfam" id="PF09723">
    <property type="entry name" value="Zn_ribbon_8"/>
    <property type="match status" value="1"/>
</dbReference>
<dbReference type="AlphaFoldDB" id="A0A0P1LN36"/>
<evidence type="ECO:0000313" key="5">
    <source>
        <dbReference type="Proteomes" id="UP000182011"/>
    </source>
</evidence>
<accession>A0A0P1LLE4</accession>
<evidence type="ECO:0000313" key="3">
    <source>
        <dbReference type="EMBL" id="CUS83175.1"/>
    </source>
</evidence>
<dbReference type="Proteomes" id="UP000182200">
    <property type="component" value="Unassembled WGS sequence"/>
</dbReference>
<accession>A0A0P1MHX3</accession>
<dbReference type="NCBIfam" id="TIGR02605">
    <property type="entry name" value="CxxC_CxxC_SSSS"/>
    <property type="match status" value="1"/>
</dbReference>
<accession>A0A0P1MGW7</accession>
<accession>A0A0P1NXE7</accession>
<evidence type="ECO:0000259" key="2">
    <source>
        <dbReference type="SMART" id="SM00834"/>
    </source>
</evidence>
<evidence type="ECO:0000313" key="4">
    <source>
        <dbReference type="EMBL" id="CUU07822.1"/>
    </source>
</evidence>
<accession>A0A0S4N9F4</accession>
<accession>A0A0P1LLX4</accession>
<reference evidence="5 6" key="2">
    <citation type="submission" date="2015-11" db="EMBL/GenBank/DDBJ databases">
        <authorList>
            <person name="Varghese N."/>
        </authorList>
    </citation>
    <scope>NUCLEOTIDE SEQUENCE [LARGE SCALE GENOMIC DNA]</scope>
    <source>
        <strain evidence="3 6">JGI-8</strain>
    </source>
</reference>
<dbReference type="EMBL" id="FAOP01000007">
    <property type="protein sequence ID" value="CUU07822.1"/>
    <property type="molecule type" value="Genomic_DNA"/>
</dbReference>
<proteinExistence type="predicted"/>